<evidence type="ECO:0000256" key="1">
    <source>
        <dbReference type="SAM" id="MobiDB-lite"/>
    </source>
</evidence>
<reference evidence="3" key="1">
    <citation type="submission" date="2020-04" db="EMBL/GenBank/DDBJ databases">
        <authorList>
            <person name="Neveu A P."/>
        </authorList>
    </citation>
    <scope>NUCLEOTIDE SEQUENCE</scope>
    <source>
        <tissue evidence="3">Whole embryo</tissue>
    </source>
</reference>
<dbReference type="Pfam" id="PF04666">
    <property type="entry name" value="MGAT4_cons"/>
    <property type="match status" value="1"/>
</dbReference>
<gene>
    <name evidence="3" type="primary">Mgat4a</name>
</gene>
<evidence type="ECO:0000259" key="2">
    <source>
        <dbReference type="Pfam" id="PF04666"/>
    </source>
</evidence>
<organism evidence="3">
    <name type="scientific">Phallusia mammillata</name>
    <dbReference type="NCBI Taxonomy" id="59560"/>
    <lineage>
        <taxon>Eukaryota</taxon>
        <taxon>Metazoa</taxon>
        <taxon>Chordata</taxon>
        <taxon>Tunicata</taxon>
        <taxon>Ascidiacea</taxon>
        <taxon>Phlebobranchia</taxon>
        <taxon>Ascidiidae</taxon>
        <taxon>Phallusia</taxon>
    </lineage>
</organism>
<name>A0A6F9DLE6_9ASCI</name>
<feature type="compositionally biased region" description="Polar residues" evidence="1">
    <location>
        <begin position="385"/>
        <end position="401"/>
    </location>
</feature>
<evidence type="ECO:0000313" key="3">
    <source>
        <dbReference type="EMBL" id="CAB3263806.1"/>
    </source>
</evidence>
<dbReference type="AlphaFoldDB" id="A0A6F9DLE6"/>
<dbReference type="InterPro" id="IPR006759">
    <property type="entry name" value="Glyco_transf_54"/>
</dbReference>
<keyword evidence="3" id="KW-0328">Glycosyltransferase</keyword>
<feature type="domain" description="MGAT4 conserved region" evidence="2">
    <location>
        <begin position="109"/>
        <end position="370"/>
    </location>
</feature>
<dbReference type="GO" id="GO:0005795">
    <property type="term" value="C:Golgi stack"/>
    <property type="evidence" value="ECO:0007669"/>
    <property type="project" value="TreeGrafter"/>
</dbReference>
<dbReference type="PANTHER" id="PTHR12062">
    <property type="entry name" value="N-ACETYLGLUCOSAMINYLTRANSFERASE VI"/>
    <property type="match status" value="1"/>
</dbReference>
<keyword evidence="3" id="KW-0808">Transferase</keyword>
<dbReference type="GO" id="GO:0005783">
    <property type="term" value="C:endoplasmic reticulum"/>
    <property type="evidence" value="ECO:0007669"/>
    <property type="project" value="TreeGrafter"/>
</dbReference>
<dbReference type="GO" id="GO:0005793">
    <property type="term" value="C:endoplasmic reticulum-Golgi intermediate compartment"/>
    <property type="evidence" value="ECO:0007669"/>
    <property type="project" value="TreeGrafter"/>
</dbReference>
<dbReference type="EMBL" id="LR787944">
    <property type="protein sequence ID" value="CAB3263806.1"/>
    <property type="molecule type" value="mRNA"/>
</dbReference>
<dbReference type="GO" id="GO:0006487">
    <property type="term" value="P:protein N-linked glycosylation"/>
    <property type="evidence" value="ECO:0007669"/>
    <property type="project" value="TreeGrafter"/>
</dbReference>
<dbReference type="PANTHER" id="PTHR12062:SF9">
    <property type="entry name" value="ALPHA-1,3-MANNOSYL-GLYCOPROTEIN 4-BETA-N-ACETYLGLUCOSAMINYLTRANSFERASE A, ISOFORM A"/>
    <property type="match status" value="1"/>
</dbReference>
<proteinExistence type="evidence at transcript level"/>
<dbReference type="InterPro" id="IPR057279">
    <property type="entry name" value="MGAT4"/>
</dbReference>
<feature type="region of interest" description="Disordered" evidence="1">
    <location>
        <begin position="356"/>
        <end position="401"/>
    </location>
</feature>
<accession>A0A6F9DLE6</accession>
<dbReference type="GO" id="GO:0008375">
    <property type="term" value="F:acetylglucosaminyltransferase activity"/>
    <property type="evidence" value="ECO:0007669"/>
    <property type="project" value="TreeGrafter"/>
</dbReference>
<sequence length="510" mass="58246">MTTSSQLRLLVFALCGLTLVSLVINMNVAFNVRESVKPKKISSILHQEMSQMLQNLYRTWQFQQSAKNKDYPDDLPQGHMIHQFTDTTHAASSPMLNDSLNEAPFLFHKNFTPSFILGKGRFEPVSVVIGIPSVKRADIDYLTNTLTSLFNNMYPANEDNVSIVVFLAETDQEYTTAQIKKIYENFPYEVNSGLIQVITPPVNFYPEFDVLPRTLGDPQDRVKWRSKEVLDAAYLMFVCRNKAKYYLMLEDDITALKGYISYLMEFAVEREKDEYIYLSLAKFNSIGKLFRTSTIPKWTSYLMTFYNNKPVDWLMSDYVNIVSCHPEMKPGDCQTRMNQMKPQFHVGLFQHIGKKSSYPGKTQSITDGKFAKQDPHSNPHKNPVAQVSTNFNSGDQSSAESLYNDSGGINQHFFVSESKENDHLTVRLETATEISKILLKTGRGNNDRYCENCAVTEVLSEGATTYTPCSYTSSNGFSVCRPNHVIEAFRVRNTQNIEQNVWFSMLYVQT</sequence>
<protein>
    <submittedName>
        <fullName evidence="3">Alpha-1,3-mannosyl-glycoprotein 4-beta-N-acetylglucosaminyltransferase A-like</fullName>
    </submittedName>
</protein>